<dbReference type="AlphaFoldDB" id="A0A382NZS7"/>
<sequence>MVLETLFSIALFITGGHVVDSKFGLHHYSDEDYKEIFCLKREDSISKNCIRHSKIEDINKIIYYRPNEDGGEMVTSYKIYDPYPHQDTPQQDTF</sequence>
<dbReference type="EMBL" id="UINC01103906">
    <property type="protein sequence ID" value="SVC66653.1"/>
    <property type="molecule type" value="Genomic_DNA"/>
</dbReference>
<reference evidence="1" key="1">
    <citation type="submission" date="2018-05" db="EMBL/GenBank/DDBJ databases">
        <authorList>
            <person name="Lanie J.A."/>
            <person name="Ng W.-L."/>
            <person name="Kazmierczak K.M."/>
            <person name="Andrzejewski T.M."/>
            <person name="Davidsen T.M."/>
            <person name="Wayne K.J."/>
            <person name="Tettelin H."/>
            <person name="Glass J.I."/>
            <person name="Rusch D."/>
            <person name="Podicherti R."/>
            <person name="Tsui H.-C.T."/>
            <person name="Winkler M.E."/>
        </authorList>
    </citation>
    <scope>NUCLEOTIDE SEQUENCE</scope>
</reference>
<protein>
    <submittedName>
        <fullName evidence="1">Uncharacterized protein</fullName>
    </submittedName>
</protein>
<gene>
    <name evidence="1" type="ORF">METZ01_LOCUS319507</name>
</gene>
<evidence type="ECO:0000313" key="1">
    <source>
        <dbReference type="EMBL" id="SVC66653.1"/>
    </source>
</evidence>
<name>A0A382NZS7_9ZZZZ</name>
<feature type="non-terminal residue" evidence="1">
    <location>
        <position position="94"/>
    </location>
</feature>
<organism evidence="1">
    <name type="scientific">marine metagenome</name>
    <dbReference type="NCBI Taxonomy" id="408172"/>
    <lineage>
        <taxon>unclassified sequences</taxon>
        <taxon>metagenomes</taxon>
        <taxon>ecological metagenomes</taxon>
    </lineage>
</organism>
<accession>A0A382NZS7</accession>
<proteinExistence type="predicted"/>